<reference evidence="3" key="1">
    <citation type="journal article" date="2013" name="Nature">
        <title>Insights into bilaterian evolution from three spiralian genomes.</title>
        <authorList>
            <person name="Simakov O."/>
            <person name="Marletaz F."/>
            <person name="Cho S.J."/>
            <person name="Edsinger-Gonzales E."/>
            <person name="Havlak P."/>
            <person name="Hellsten U."/>
            <person name="Kuo D.H."/>
            <person name="Larsson T."/>
            <person name="Lv J."/>
            <person name="Arendt D."/>
            <person name="Savage R."/>
            <person name="Osoegawa K."/>
            <person name="de Jong P."/>
            <person name="Grimwood J."/>
            <person name="Chapman J.A."/>
            <person name="Shapiro H."/>
            <person name="Aerts A."/>
            <person name="Otillar R.P."/>
            <person name="Terry A.Y."/>
            <person name="Boore J.L."/>
            <person name="Grigoriev I.V."/>
            <person name="Lindberg D.R."/>
            <person name="Seaver E.C."/>
            <person name="Weisblat D.A."/>
            <person name="Putnam N.H."/>
            <person name="Rokhsar D.S."/>
        </authorList>
    </citation>
    <scope>NUCLEOTIDE SEQUENCE</scope>
    <source>
        <strain evidence="3">I ESC-2004</strain>
    </source>
</reference>
<feature type="compositionally biased region" description="Gly residues" evidence="2">
    <location>
        <begin position="216"/>
        <end position="229"/>
    </location>
</feature>
<dbReference type="STRING" id="283909.R7UHF8"/>
<feature type="region of interest" description="Disordered" evidence="2">
    <location>
        <begin position="109"/>
        <end position="229"/>
    </location>
</feature>
<proteinExistence type="predicted"/>
<dbReference type="FunCoup" id="R7UHF8">
    <property type="interactions" value="637"/>
</dbReference>
<dbReference type="GO" id="GO:0070876">
    <property type="term" value="C:SOSS complex"/>
    <property type="evidence" value="ECO:0007669"/>
    <property type="project" value="TreeGrafter"/>
</dbReference>
<dbReference type="GO" id="GO:0000724">
    <property type="term" value="P:double-strand break repair via homologous recombination"/>
    <property type="evidence" value="ECO:0007669"/>
    <property type="project" value="TreeGrafter"/>
</dbReference>
<dbReference type="PANTHER" id="PTHR13356:SF0">
    <property type="entry name" value="SOSS COMPLEX SUBUNIT B HOMOLOG"/>
    <property type="match status" value="1"/>
</dbReference>
<gene>
    <name evidence="3" type="ORF">CAPTEDRAFT_20740</name>
</gene>
<feature type="compositionally biased region" description="Low complexity" evidence="2">
    <location>
        <begin position="189"/>
        <end position="199"/>
    </location>
</feature>
<dbReference type="InParanoid" id="R7UHF8"/>
<evidence type="ECO:0000256" key="2">
    <source>
        <dbReference type="SAM" id="MobiDB-lite"/>
    </source>
</evidence>
<dbReference type="InterPro" id="IPR051231">
    <property type="entry name" value="SOSS-B"/>
</dbReference>
<dbReference type="GO" id="GO:0010212">
    <property type="term" value="P:response to ionizing radiation"/>
    <property type="evidence" value="ECO:0007669"/>
    <property type="project" value="TreeGrafter"/>
</dbReference>
<evidence type="ECO:0000256" key="1">
    <source>
        <dbReference type="ARBA" id="ARBA00023125"/>
    </source>
</evidence>
<name>R7UHF8_CAPTE</name>
<evidence type="ECO:0008006" key="4">
    <source>
        <dbReference type="Google" id="ProtNLM"/>
    </source>
</evidence>
<dbReference type="GO" id="GO:0003677">
    <property type="term" value="F:DNA binding"/>
    <property type="evidence" value="ECO:0007669"/>
    <property type="project" value="UniProtKB-KW"/>
</dbReference>
<feature type="compositionally biased region" description="Polar residues" evidence="2">
    <location>
        <begin position="109"/>
        <end position="136"/>
    </location>
</feature>
<dbReference type="GO" id="GO:0005694">
    <property type="term" value="C:chromosome"/>
    <property type="evidence" value="ECO:0007669"/>
    <property type="project" value="UniProtKB-ARBA"/>
</dbReference>
<evidence type="ECO:0000313" key="3">
    <source>
        <dbReference type="EMBL" id="ELU05518.1"/>
    </source>
</evidence>
<feature type="compositionally biased region" description="Polar residues" evidence="2">
    <location>
        <begin position="154"/>
        <end position="163"/>
    </location>
</feature>
<sequence>MASENGTLSIKDLKPNQKNVNLVFIVLEIGKPNHTQRGMDVRSVKVADKTGSINISLWGDLGVEVQTGDICRLSRGYTNMWKGCLTLYTSKTGEIIKIGEFCMVFSETPNMSEPNPESIKQLQDSGQNPLGNNGNGHQRRSPTDGPVGLEPGTSPASMSSNSGMRPGMPPMQGHMSQMHMPGHMQGGAMPRMPDMPTDPRTGRSAMRPHPYNNGMPPGGMGGRGRGGRR</sequence>
<dbReference type="GO" id="GO:0044818">
    <property type="term" value="P:mitotic G2/M transition checkpoint"/>
    <property type="evidence" value="ECO:0007669"/>
    <property type="project" value="TreeGrafter"/>
</dbReference>
<protein>
    <recommendedName>
        <fullName evidence="4">OB domain-containing protein</fullName>
    </recommendedName>
</protein>
<organism evidence="3">
    <name type="scientific">Capitella teleta</name>
    <name type="common">Polychaete worm</name>
    <dbReference type="NCBI Taxonomy" id="283909"/>
    <lineage>
        <taxon>Eukaryota</taxon>
        <taxon>Metazoa</taxon>
        <taxon>Spiralia</taxon>
        <taxon>Lophotrochozoa</taxon>
        <taxon>Annelida</taxon>
        <taxon>Polychaeta</taxon>
        <taxon>Sedentaria</taxon>
        <taxon>Scolecida</taxon>
        <taxon>Capitellidae</taxon>
        <taxon>Capitella</taxon>
    </lineage>
</organism>
<dbReference type="InterPro" id="IPR012340">
    <property type="entry name" value="NA-bd_OB-fold"/>
</dbReference>
<dbReference type="Gene3D" id="2.40.50.140">
    <property type="entry name" value="Nucleic acid-binding proteins"/>
    <property type="match status" value="1"/>
</dbReference>
<dbReference type="FunFam" id="2.40.50.140:FF:000072">
    <property type="entry name" value="SOSS complex subunit B2"/>
    <property type="match status" value="1"/>
</dbReference>
<dbReference type="SUPFAM" id="SSF50249">
    <property type="entry name" value="Nucleic acid-binding proteins"/>
    <property type="match status" value="1"/>
</dbReference>
<dbReference type="EMBL" id="KB301444">
    <property type="protein sequence ID" value="ELU05518.1"/>
    <property type="molecule type" value="Genomic_DNA"/>
</dbReference>
<dbReference type="PANTHER" id="PTHR13356">
    <property type="entry name" value="OB FOLD NUCLEIC ACID BINDING PROTEIN-RELATED"/>
    <property type="match status" value="1"/>
</dbReference>
<keyword evidence="1" id="KW-0238">DNA-binding</keyword>
<accession>R7UHF8</accession>
<dbReference type="CDD" id="cd04491">
    <property type="entry name" value="SoSSB_OBF"/>
    <property type="match status" value="1"/>
</dbReference>
<dbReference type="AlphaFoldDB" id="R7UHF8"/>
<dbReference type="OrthoDB" id="295715at2759"/>